<comment type="caution">
    <text evidence="1">The sequence shown here is derived from an EMBL/GenBank/DDBJ whole genome shotgun (WGS) entry which is preliminary data.</text>
</comment>
<gene>
    <name evidence="1" type="ORF">AKJ41_04670</name>
</gene>
<reference evidence="1 2" key="1">
    <citation type="journal article" date="2016" name="Sci. Rep.">
        <title>Metabolic traits of an uncultured archaeal lineage -MSBL1- from brine pools of the Red Sea.</title>
        <authorList>
            <person name="Mwirichia R."/>
            <person name="Alam I."/>
            <person name="Rashid M."/>
            <person name="Vinu M."/>
            <person name="Ba-Alawi W."/>
            <person name="Anthony Kamau A."/>
            <person name="Kamanda Ngugi D."/>
            <person name="Goker M."/>
            <person name="Klenk H.P."/>
            <person name="Bajic V."/>
            <person name="Stingl U."/>
        </authorList>
    </citation>
    <scope>NUCLEOTIDE SEQUENCE [LARGE SCALE GENOMIC DNA]</scope>
    <source>
        <strain evidence="1">SCGC-AAA259O05</strain>
    </source>
</reference>
<proteinExistence type="predicted"/>
<protein>
    <submittedName>
        <fullName evidence="1">Uncharacterized protein</fullName>
    </submittedName>
</protein>
<sequence>MNWIKITTLLFLAGVVLSATLTIIGKNISPHSIEETEEYMNSRIKNYSGGRILRSLKVFGNEGITRESLGQPFIWL</sequence>
<dbReference type="Proteomes" id="UP000070344">
    <property type="component" value="Unassembled WGS sequence"/>
</dbReference>
<name>A0A133V0G0_9EURY</name>
<dbReference type="AlphaFoldDB" id="A0A133V0G0"/>
<evidence type="ECO:0000313" key="2">
    <source>
        <dbReference type="Proteomes" id="UP000070344"/>
    </source>
</evidence>
<evidence type="ECO:0000313" key="1">
    <source>
        <dbReference type="EMBL" id="KXA99931.1"/>
    </source>
</evidence>
<dbReference type="EMBL" id="LHXV01000063">
    <property type="protein sequence ID" value="KXA99931.1"/>
    <property type="molecule type" value="Genomic_DNA"/>
</dbReference>
<accession>A0A133V0G0</accession>
<keyword evidence="2" id="KW-1185">Reference proteome</keyword>
<organism evidence="1 2">
    <name type="scientific">candidate division MSBL1 archaeon SCGC-AAA259O05</name>
    <dbReference type="NCBI Taxonomy" id="1698271"/>
    <lineage>
        <taxon>Archaea</taxon>
        <taxon>Methanobacteriati</taxon>
        <taxon>Methanobacteriota</taxon>
        <taxon>candidate division MSBL1</taxon>
    </lineage>
</organism>